<dbReference type="STRING" id="1448316.A0A395GWA0"/>
<dbReference type="Pfam" id="PF22942">
    <property type="entry name" value="DUF7025"/>
    <property type="match status" value="1"/>
</dbReference>
<name>A0A395GWA0_9EURO</name>
<evidence type="ECO:0000256" key="1">
    <source>
        <dbReference type="SAM" id="MobiDB-lite"/>
    </source>
</evidence>
<feature type="domain" description="DUF7025" evidence="2">
    <location>
        <begin position="202"/>
        <end position="243"/>
    </location>
</feature>
<dbReference type="VEuPathDB" id="FungiDB:BO80DRAFT_477336"/>
<dbReference type="AlphaFoldDB" id="A0A395GWA0"/>
<dbReference type="OrthoDB" id="10042665at2759"/>
<gene>
    <name evidence="3" type="ORF">BO80DRAFT_477336</name>
</gene>
<dbReference type="GeneID" id="37228121"/>
<accession>A0A395GWA0</accession>
<evidence type="ECO:0000259" key="2">
    <source>
        <dbReference type="Pfam" id="PF22942"/>
    </source>
</evidence>
<dbReference type="EMBL" id="KZ824444">
    <property type="protein sequence ID" value="RAK99860.1"/>
    <property type="molecule type" value="Genomic_DNA"/>
</dbReference>
<sequence>MALNEISSPCHQGLTPPNSPTKGTATSQTIVEDLQHHFGVLLEKALLDPTSGEPPNTLVSQDQSPSGPDMVRLKNWDKEACKYKIAEPVETRSNLDDYAEYAFIVRKRIERNSEEVTSYIDIKSEGLRDILRVVLHDIKAISLMEDKPSIEQNVLFHFIPELDRCAKNMDNSSDHDSAHAEHLGLLINHLKLAYASISQRLDSILQHSHITYDLLWVLFKPGSHVFTTCFGIKEPRCVIFDVGEEVTQIRFGKAGIFLYVAKFRGSKPIEILKVFPFQHHPNHEHVRKDLVKRGQTFQDLAGLYIRHCKGSAFFTNKEKAIKVNINNQIAVDAVFFYQIQPNYSRPSLRDLGVKDKDGIIIINIGVISMEDRDVNTQKLSETDFLVTCPIVYCFSFKEKKFYISDNCAVSALKDIDWSPESFDCLQILLEMKTLLMSMVKTRLGLIPTVPFDDVIDGKGQGLNILLKYGFKGLKALQPFHIL</sequence>
<feature type="compositionally biased region" description="Polar residues" evidence="1">
    <location>
        <begin position="1"/>
        <end position="10"/>
    </location>
</feature>
<keyword evidence="4" id="KW-1185">Reference proteome</keyword>
<feature type="region of interest" description="Disordered" evidence="1">
    <location>
        <begin position="1"/>
        <end position="26"/>
    </location>
</feature>
<organism evidence="3 4">
    <name type="scientific">Aspergillus ibericus CBS 121593</name>
    <dbReference type="NCBI Taxonomy" id="1448316"/>
    <lineage>
        <taxon>Eukaryota</taxon>
        <taxon>Fungi</taxon>
        <taxon>Dikarya</taxon>
        <taxon>Ascomycota</taxon>
        <taxon>Pezizomycotina</taxon>
        <taxon>Eurotiomycetes</taxon>
        <taxon>Eurotiomycetidae</taxon>
        <taxon>Eurotiales</taxon>
        <taxon>Aspergillaceae</taxon>
        <taxon>Aspergillus</taxon>
        <taxon>Aspergillus subgen. Circumdati</taxon>
    </lineage>
</organism>
<evidence type="ECO:0000313" key="4">
    <source>
        <dbReference type="Proteomes" id="UP000249402"/>
    </source>
</evidence>
<dbReference type="RefSeq" id="XP_025574188.1">
    <property type="nucleotide sequence ID" value="XM_025723256.1"/>
</dbReference>
<dbReference type="InterPro" id="IPR054289">
    <property type="entry name" value="DUF7025"/>
</dbReference>
<evidence type="ECO:0000313" key="3">
    <source>
        <dbReference type="EMBL" id="RAK99860.1"/>
    </source>
</evidence>
<dbReference type="PANTHER" id="PTHR46411:SF1">
    <property type="entry name" value="FAMILY ATPASE, PUTATIVE (AFU_ORTHOLOGUE AFUA_7G05752)-RELATED"/>
    <property type="match status" value="1"/>
</dbReference>
<protein>
    <recommendedName>
        <fullName evidence="2">DUF7025 domain-containing protein</fullName>
    </recommendedName>
</protein>
<reference evidence="3 4" key="1">
    <citation type="submission" date="2018-02" db="EMBL/GenBank/DDBJ databases">
        <title>The genomes of Aspergillus section Nigri reveals drivers in fungal speciation.</title>
        <authorList>
            <consortium name="DOE Joint Genome Institute"/>
            <person name="Vesth T.C."/>
            <person name="Nybo J."/>
            <person name="Theobald S."/>
            <person name="Brandl J."/>
            <person name="Frisvad J.C."/>
            <person name="Nielsen K.F."/>
            <person name="Lyhne E.K."/>
            <person name="Kogle M.E."/>
            <person name="Kuo A."/>
            <person name="Riley R."/>
            <person name="Clum A."/>
            <person name="Nolan M."/>
            <person name="Lipzen A."/>
            <person name="Salamov A."/>
            <person name="Henrissat B."/>
            <person name="Wiebenga A."/>
            <person name="De vries R.P."/>
            <person name="Grigoriev I.V."/>
            <person name="Mortensen U.H."/>
            <person name="Andersen M.R."/>
            <person name="Baker S.E."/>
        </authorList>
    </citation>
    <scope>NUCLEOTIDE SEQUENCE [LARGE SCALE GENOMIC DNA]</scope>
    <source>
        <strain evidence="3 4">CBS 121593</strain>
    </source>
</reference>
<dbReference type="Proteomes" id="UP000249402">
    <property type="component" value="Unassembled WGS sequence"/>
</dbReference>
<proteinExistence type="predicted"/>
<dbReference type="PANTHER" id="PTHR46411">
    <property type="entry name" value="FAMILY ATPASE, PUTATIVE-RELATED"/>
    <property type="match status" value="1"/>
</dbReference>